<feature type="compositionally biased region" description="Basic and acidic residues" evidence="7">
    <location>
        <begin position="1164"/>
        <end position="1240"/>
    </location>
</feature>
<dbReference type="InterPro" id="IPR036961">
    <property type="entry name" value="Kinesin_motor_dom_sf"/>
</dbReference>
<dbReference type="EMBL" id="HBIV01026715">
    <property type="protein sequence ID" value="CAE0667521.1"/>
    <property type="molecule type" value="Transcribed_RNA"/>
</dbReference>
<proteinExistence type="inferred from homology"/>
<name>A0A7S3Z0A2_9EUKA</name>
<evidence type="ECO:0008006" key="11">
    <source>
        <dbReference type="Google" id="ProtNLM"/>
    </source>
</evidence>
<dbReference type="GO" id="GO:0007015">
    <property type="term" value="P:actin filament organization"/>
    <property type="evidence" value="ECO:0007669"/>
    <property type="project" value="TreeGrafter"/>
</dbReference>
<feature type="compositionally biased region" description="Low complexity" evidence="7">
    <location>
        <begin position="1407"/>
        <end position="1416"/>
    </location>
</feature>
<feature type="region of interest" description="Actin-binding" evidence="6">
    <location>
        <begin position="710"/>
        <end position="732"/>
    </location>
</feature>
<dbReference type="FunFam" id="1.10.10.820:FF:000001">
    <property type="entry name" value="Myosin heavy chain"/>
    <property type="match status" value="1"/>
</dbReference>
<comment type="similarity">
    <text evidence="6">Belongs to the TRAFAC class myosin-kinesin ATPase superfamily. Myosin family.</text>
</comment>
<evidence type="ECO:0000259" key="8">
    <source>
        <dbReference type="PROSITE" id="PS50021"/>
    </source>
</evidence>
<evidence type="ECO:0000256" key="1">
    <source>
        <dbReference type="ARBA" id="ARBA00022741"/>
    </source>
</evidence>
<dbReference type="PRINTS" id="PR00193">
    <property type="entry name" value="MYOSINHEAVY"/>
</dbReference>
<feature type="compositionally biased region" description="Low complexity" evidence="7">
    <location>
        <begin position="1344"/>
        <end position="1364"/>
    </location>
</feature>
<accession>A0A7S3Z0A2</accession>
<evidence type="ECO:0000256" key="5">
    <source>
        <dbReference type="ARBA" id="ARBA00023203"/>
    </source>
</evidence>
<evidence type="ECO:0000313" key="10">
    <source>
        <dbReference type="EMBL" id="CAE0667521.1"/>
    </source>
</evidence>
<dbReference type="SMART" id="SM00033">
    <property type="entry name" value="CH"/>
    <property type="match status" value="1"/>
</dbReference>
<feature type="compositionally biased region" description="Basic and acidic residues" evidence="7">
    <location>
        <begin position="1471"/>
        <end position="1480"/>
    </location>
</feature>
<dbReference type="Gene3D" id="1.10.418.10">
    <property type="entry name" value="Calponin-like domain"/>
    <property type="match status" value="1"/>
</dbReference>
<feature type="compositionally biased region" description="Acidic residues" evidence="7">
    <location>
        <begin position="496"/>
        <end position="507"/>
    </location>
</feature>
<dbReference type="Gene3D" id="1.20.5.4820">
    <property type="match status" value="1"/>
</dbReference>
<dbReference type="GO" id="GO:0005524">
    <property type="term" value="F:ATP binding"/>
    <property type="evidence" value="ECO:0007669"/>
    <property type="project" value="UniProtKB-UniRule"/>
</dbReference>
<evidence type="ECO:0000259" key="9">
    <source>
        <dbReference type="PROSITE" id="PS51456"/>
    </source>
</evidence>
<keyword evidence="1 6" id="KW-0547">Nucleotide-binding</keyword>
<reference evidence="10" key="1">
    <citation type="submission" date="2021-01" db="EMBL/GenBank/DDBJ databases">
        <authorList>
            <person name="Corre E."/>
            <person name="Pelletier E."/>
            <person name="Niang G."/>
            <person name="Scheremetjew M."/>
            <person name="Finn R."/>
            <person name="Kale V."/>
            <person name="Holt S."/>
            <person name="Cochrane G."/>
            <person name="Meng A."/>
            <person name="Brown T."/>
            <person name="Cohen L."/>
        </authorList>
    </citation>
    <scope>NUCLEOTIDE SEQUENCE</scope>
    <source>
        <strain evidence="10">CCCM811</strain>
    </source>
</reference>
<sequence length="1480" mass="167892">MSDSKEDQKKTFIPNPKELDGVPDLSSLIYLEEPHVIHNVKCRYNKDLIYTGISSVLVAVNPYKQLGCYKNDRIEHYANKAKYEKGLPHVYNVAEQAYRQLIWTGLNQSMVVCGESGAGKTENAKYLMRHLAYTTSMGLYKSSKVGSMDDAKAEDGALTSAKIEQQILAANPILESFGNAKTLLNNNSSRFGKFTKLLFNKPEHEGEGGNIVGSAMETYLLEKSRVVFQAMGERNYHVFYQLCAGLPDEDLEELGISSAEDFIYLNQSECIEIPGMSDEGRFEELTKAMDLLGFDEVTKSKIFSTTASVLHLGNIEFEDDETKTSDACKITEDSKDYVQWAARLLEVKEADLERRLTKQSIKVAGKVIWKEYSVEAAESNRDSTSKAIYGSLFDWVVLRINHELFLSKLEAKRNAAKEKEKAAAEEKERAAQLQREEEMKLEKLKAAEAAVTKKPKPKKKKKVGKFAMFEQKANDNPPPPVRRGRRKKKKAAQGEPEPEEEKEMTMDDLDNDPAITWIGILDVFGFECFEYNSFEQFCINFTNETLQRYFNFNIMLSEQAEYQREGIFWKPIELPDNKPCLDLINKRPGGIFALLDSAGQMPKADDKTFTALLFKEHSYHPNLKKMNTNPRAKKKGKQKQYINGFQIKHYAMPVCYDAKEFMIKNADRVHEDSVALFCSSTSPIVSKLLVKLKGKKSKKRTLGYVFSEQLRNLMKNLNKTKPYFVRCIKPNLQKKAGVFHDEYVGDQLRCGGLIEAIKIIKCGYPTRVQYQAIFARYGPSVFNHDKKKLESVNQRDFCEAILRSFNKNRSHFEMGLTKVFFRGSQEEFLEELMRKGGANWKVPADLVEKIKKHLLRKRVQRVGAFMKAYARWSVRLRRMRAMQKWARWVRIKVVIWKTMYKYMERAKSRVATSHVIGTLRTALAVQRLKRVRGSVNFMQRHFRRAKVRASLLATLESRIKAKRDAQEALAANKVKGLGSDEVVNVVAKQAAKWLSRVAFKKVSENLFDGLADGVALCQLAKKLDSKCEYKIYTNAAEGSALAKKNIDAALQSLKSIGIPEAALFETDDLALLKNPRKVVNAVAAACAHASLNDVLTGIPPFPTVTFEIEEKRIAGVDDSDIKIVLFGEGGALEDMSEDRKKELIQPGYLDKKREFEKKTMEMEREKKRRMQEMLEKEKKAKEEAERRKKEMEEERKKLERERNEFMEWKKQKQEEEKQRAEQAKVEEKKKKEEEMKKQQEAEAEAGAASDPMGEQKRQFFSLTLAAVLRRFEEHGLLTAAGLDYEQFNAIEMLKNSEKEKIPWHLWNDWVTGQVRAKIDAKLPVRAKSSSKRQPKPQALPPLPNVSNGAAGAASAGAPGAAPGVTFHIQKGANGGQAGPVSATYVKGKEVRQYKVQPGRRRKGGGQKKSIIVSISGPKPPPPSKPPPRNAKRYHRRRAAGGRAPGTQPRARIEKTPPVQHIPRDGASGVESEEKKDCTIQ</sequence>
<feature type="domain" description="Myosin motor" evidence="9">
    <location>
        <begin position="20"/>
        <end position="834"/>
    </location>
</feature>
<dbReference type="CDD" id="cd00124">
    <property type="entry name" value="MYSc"/>
    <property type="match status" value="1"/>
</dbReference>
<keyword evidence="2 6" id="KW-0067">ATP-binding</keyword>
<dbReference type="PROSITE" id="PS50021">
    <property type="entry name" value="CH"/>
    <property type="match status" value="1"/>
</dbReference>
<dbReference type="InterPro" id="IPR027417">
    <property type="entry name" value="P-loop_NTPase"/>
</dbReference>
<dbReference type="InterPro" id="IPR001715">
    <property type="entry name" value="CH_dom"/>
</dbReference>
<feature type="compositionally biased region" description="Basic residues" evidence="7">
    <location>
        <begin position="453"/>
        <end position="464"/>
    </location>
</feature>
<dbReference type="Gene3D" id="3.40.850.10">
    <property type="entry name" value="Kinesin motor domain"/>
    <property type="match status" value="2"/>
</dbReference>
<dbReference type="PANTHER" id="PTHR13140">
    <property type="entry name" value="MYOSIN"/>
    <property type="match status" value="1"/>
</dbReference>
<evidence type="ECO:0000256" key="4">
    <source>
        <dbReference type="ARBA" id="ARBA00023175"/>
    </source>
</evidence>
<protein>
    <recommendedName>
        <fullName evidence="11">Myosin motor domain-containing protein</fullName>
    </recommendedName>
</protein>
<dbReference type="GO" id="GO:0016459">
    <property type="term" value="C:myosin complex"/>
    <property type="evidence" value="ECO:0007669"/>
    <property type="project" value="UniProtKB-KW"/>
</dbReference>
<evidence type="ECO:0000256" key="2">
    <source>
        <dbReference type="ARBA" id="ARBA00022840"/>
    </source>
</evidence>
<keyword evidence="3 6" id="KW-0518">Myosin</keyword>
<dbReference type="SUPFAM" id="SSF47576">
    <property type="entry name" value="Calponin-homology domain, CH-domain"/>
    <property type="match status" value="1"/>
</dbReference>
<dbReference type="GO" id="GO:0000146">
    <property type="term" value="F:microfilament motor activity"/>
    <property type="evidence" value="ECO:0007669"/>
    <property type="project" value="TreeGrafter"/>
</dbReference>
<dbReference type="SMART" id="SM00242">
    <property type="entry name" value="MYSc"/>
    <property type="match status" value="1"/>
</dbReference>
<feature type="region of interest" description="Disordered" evidence="7">
    <location>
        <begin position="448"/>
        <end position="507"/>
    </location>
</feature>
<keyword evidence="4 6" id="KW-0505">Motor protein</keyword>
<dbReference type="PANTHER" id="PTHR13140:SF706">
    <property type="entry name" value="DILUTE CLASS UNCONVENTIONAL MYOSIN, ISOFORM C"/>
    <property type="match status" value="1"/>
</dbReference>
<feature type="domain" description="Calponin-homology (CH)" evidence="8">
    <location>
        <begin position="984"/>
        <end position="1090"/>
    </location>
</feature>
<feature type="binding site" evidence="6">
    <location>
        <begin position="114"/>
        <end position="121"/>
    </location>
    <ligand>
        <name>ATP</name>
        <dbReference type="ChEBI" id="CHEBI:30616"/>
    </ligand>
</feature>
<dbReference type="Pfam" id="PF00063">
    <property type="entry name" value="Myosin_head"/>
    <property type="match status" value="2"/>
</dbReference>
<feature type="region of interest" description="Disordered" evidence="7">
    <location>
        <begin position="1322"/>
        <end position="1480"/>
    </location>
</feature>
<feature type="compositionally biased region" description="Basic residues" evidence="7">
    <location>
        <begin position="1429"/>
        <end position="1439"/>
    </location>
</feature>
<gene>
    <name evidence="10" type="ORF">LGLO00237_LOCUS19143</name>
</gene>
<dbReference type="GO" id="GO:0016020">
    <property type="term" value="C:membrane"/>
    <property type="evidence" value="ECO:0007669"/>
    <property type="project" value="TreeGrafter"/>
</dbReference>
<dbReference type="Gene3D" id="1.20.120.720">
    <property type="entry name" value="Myosin VI head, motor domain, U50 subdomain"/>
    <property type="match status" value="1"/>
</dbReference>
<evidence type="ECO:0000256" key="3">
    <source>
        <dbReference type="ARBA" id="ARBA00023123"/>
    </source>
</evidence>
<dbReference type="Gene3D" id="1.20.58.530">
    <property type="match status" value="1"/>
</dbReference>
<feature type="compositionally biased region" description="Pro residues" evidence="7">
    <location>
        <begin position="1417"/>
        <end position="1428"/>
    </location>
</feature>
<dbReference type="GO" id="GO:0051015">
    <property type="term" value="F:actin filament binding"/>
    <property type="evidence" value="ECO:0007669"/>
    <property type="project" value="TreeGrafter"/>
</dbReference>
<dbReference type="Pfam" id="PF00307">
    <property type="entry name" value="CH"/>
    <property type="match status" value="1"/>
</dbReference>
<dbReference type="InterPro" id="IPR001609">
    <property type="entry name" value="Myosin_head_motor_dom-like"/>
</dbReference>
<dbReference type="GO" id="GO:0005737">
    <property type="term" value="C:cytoplasm"/>
    <property type="evidence" value="ECO:0007669"/>
    <property type="project" value="TreeGrafter"/>
</dbReference>
<dbReference type="SUPFAM" id="SSF52540">
    <property type="entry name" value="P-loop containing nucleoside triphosphate hydrolases"/>
    <property type="match status" value="1"/>
</dbReference>
<keyword evidence="5 6" id="KW-0009">Actin-binding</keyword>
<dbReference type="InterPro" id="IPR036872">
    <property type="entry name" value="CH_dom_sf"/>
</dbReference>
<dbReference type="PROSITE" id="PS51456">
    <property type="entry name" value="MYOSIN_MOTOR"/>
    <property type="match status" value="1"/>
</dbReference>
<evidence type="ECO:0000256" key="7">
    <source>
        <dbReference type="SAM" id="MobiDB-lite"/>
    </source>
</evidence>
<feature type="compositionally biased region" description="Basic residues" evidence="7">
    <location>
        <begin position="482"/>
        <end position="491"/>
    </location>
</feature>
<evidence type="ECO:0000256" key="6">
    <source>
        <dbReference type="PROSITE-ProRule" id="PRU00782"/>
    </source>
</evidence>
<organism evidence="10">
    <name type="scientific">Lotharella globosa</name>
    <dbReference type="NCBI Taxonomy" id="91324"/>
    <lineage>
        <taxon>Eukaryota</taxon>
        <taxon>Sar</taxon>
        <taxon>Rhizaria</taxon>
        <taxon>Cercozoa</taxon>
        <taxon>Chlorarachniophyceae</taxon>
        <taxon>Lotharella</taxon>
    </lineage>
</organism>
<feature type="region of interest" description="Disordered" evidence="7">
    <location>
        <begin position="1164"/>
        <end position="1254"/>
    </location>
</feature>
<feature type="compositionally biased region" description="Low complexity" evidence="7">
    <location>
        <begin position="1440"/>
        <end position="1449"/>
    </location>
</feature>